<evidence type="ECO:0000259" key="3">
    <source>
        <dbReference type="PROSITE" id="PS51995"/>
    </source>
</evidence>
<evidence type="ECO:0000313" key="4">
    <source>
        <dbReference type="EMBL" id="MDM5138989.1"/>
    </source>
</evidence>
<evidence type="ECO:0000313" key="5">
    <source>
        <dbReference type="Proteomes" id="UP001168216"/>
    </source>
</evidence>
<evidence type="ECO:0000256" key="2">
    <source>
        <dbReference type="ARBA" id="ARBA00022525"/>
    </source>
</evidence>
<organism evidence="4 5">
    <name type="scientific">Aeromonas bestiarum</name>
    <dbReference type="NCBI Taxonomy" id="105751"/>
    <lineage>
        <taxon>Bacteria</taxon>
        <taxon>Pseudomonadati</taxon>
        <taxon>Pseudomonadota</taxon>
        <taxon>Gammaproteobacteria</taxon>
        <taxon>Aeromonadales</taxon>
        <taxon>Aeromonadaceae</taxon>
        <taxon>Aeromonas</taxon>
    </lineage>
</organism>
<accession>A0AAW7HVA4</accession>
<evidence type="ECO:0000256" key="1">
    <source>
        <dbReference type="ARBA" id="ARBA00004613"/>
    </source>
</evidence>
<dbReference type="InterPro" id="IPR014781">
    <property type="entry name" value="Anthrax_toxin_lethal/edema_N/C"/>
</dbReference>
<gene>
    <name evidence="4" type="ORF">OB959_04125</name>
</gene>
<dbReference type="Gene3D" id="3.40.390.10">
    <property type="entry name" value="Collagenase (Catalytic Domain)"/>
    <property type="match status" value="1"/>
</dbReference>
<dbReference type="InterPro" id="IPR024079">
    <property type="entry name" value="MetalloPept_cat_dom_sf"/>
</dbReference>
<dbReference type="EMBL" id="JAOPLV010000001">
    <property type="protein sequence ID" value="MDM5138989.1"/>
    <property type="molecule type" value="Genomic_DNA"/>
</dbReference>
<feature type="domain" description="ATLF-like" evidence="3">
    <location>
        <begin position="195"/>
        <end position="393"/>
    </location>
</feature>
<proteinExistence type="predicted"/>
<dbReference type="Pfam" id="PF07737">
    <property type="entry name" value="ATLF"/>
    <property type="match status" value="1"/>
</dbReference>
<comment type="caution">
    <text evidence="4">The sequence shown here is derived from an EMBL/GenBank/DDBJ whole genome shotgun (WGS) entry which is preliminary data.</text>
</comment>
<dbReference type="SUPFAM" id="SSF55486">
    <property type="entry name" value="Metalloproteases ('zincins'), catalytic domain"/>
    <property type="match status" value="1"/>
</dbReference>
<dbReference type="AlphaFoldDB" id="A0AAW7HVA4"/>
<reference evidence="4" key="1">
    <citation type="submission" date="2023-08" db="EMBL/GenBank/DDBJ databases">
        <title>WGS of Aeromonas isolates.</title>
        <authorList>
            <person name="Lee H."/>
        </authorList>
    </citation>
    <scope>NUCLEOTIDE SEQUENCE</scope>
    <source>
        <strain evidence="4">SL22</strain>
    </source>
</reference>
<name>A0AAW7HVA4_9GAMM</name>
<protein>
    <recommendedName>
        <fullName evidence="3">ATLF-like domain-containing protein</fullName>
    </recommendedName>
</protein>
<comment type="subcellular location">
    <subcellularLocation>
        <location evidence="1">Secreted</location>
    </subcellularLocation>
</comment>
<dbReference type="Proteomes" id="UP001168216">
    <property type="component" value="Unassembled WGS sequence"/>
</dbReference>
<dbReference type="GO" id="GO:0005576">
    <property type="term" value="C:extracellular region"/>
    <property type="evidence" value="ECO:0007669"/>
    <property type="project" value="UniProtKB-SubCell"/>
</dbReference>
<dbReference type="PROSITE" id="PS51995">
    <property type="entry name" value="ATLF"/>
    <property type="match status" value="1"/>
</dbReference>
<keyword evidence="2" id="KW-0964">Secreted</keyword>
<dbReference type="InterPro" id="IPR047568">
    <property type="entry name" value="ATLF-like_dom"/>
</dbReference>
<dbReference type="GO" id="GO:0008237">
    <property type="term" value="F:metallopeptidase activity"/>
    <property type="evidence" value="ECO:0007669"/>
    <property type="project" value="InterPro"/>
</dbReference>
<sequence>MNTTSATSLTSLHRDLHLSSADSQQELRASNGNLYLKEGKALVSIESRRLDHREAAIAQVISAMAREYGLSEKEAGSLLRSVQADSGKVTVADVRQLHNELTLGAQHKSERSQELQQVADLRKQQLASATRAQGLAPNIRTHEQLRSAITQQHGAQTLALLDEKLPSFMHTKGMLTPRHIETIGQLLNSSEVARFQKAITMVTLNPNSPVDSQAARTVAIELAKLPINLLNPADAEGLTIRVTHDNVTTYHTHLAGTGARGHSSGGWDKLPGVGAFGGSKETVIAMEQDGSGKWRVGTHHGSANLVLHEFGHSVDRLLGASTTGTNLSKDNAFYAAWYNDYNKLGDAYFQQAGPNGDYEPGLEESFAEGLARLYGNNNAFAHWNHIEAELLKL</sequence>
<dbReference type="RefSeq" id="WP_241324463.1">
    <property type="nucleotide sequence ID" value="NZ_CAXIQV010000001.1"/>
</dbReference>